<dbReference type="Pfam" id="PF11390">
    <property type="entry name" value="FdsD"/>
    <property type="match status" value="1"/>
</dbReference>
<sequence>MGTATVPPHVRMINEIAVQFAHHPIQEAAAAIAAHLRAFWEPRMTAALLAHVDAGGAGLSPAAARAAELLRARQ</sequence>
<dbReference type="EMBL" id="VFPA01000003">
    <property type="protein sequence ID" value="TQM09463.1"/>
    <property type="molecule type" value="Genomic_DNA"/>
</dbReference>
<dbReference type="RefSeq" id="WP_142057664.1">
    <property type="nucleotide sequence ID" value="NZ_VFPA01000003.1"/>
</dbReference>
<proteinExistence type="predicted"/>
<organism evidence="1 2">
    <name type="scientific">Pseudonocardia kunmingensis</name>
    <dbReference type="NCBI Taxonomy" id="630975"/>
    <lineage>
        <taxon>Bacteria</taxon>
        <taxon>Bacillati</taxon>
        <taxon>Actinomycetota</taxon>
        <taxon>Actinomycetes</taxon>
        <taxon>Pseudonocardiales</taxon>
        <taxon>Pseudonocardiaceae</taxon>
        <taxon>Pseudonocardia</taxon>
    </lineage>
</organism>
<keyword evidence="2" id="KW-1185">Reference proteome</keyword>
<dbReference type="Proteomes" id="UP000315677">
    <property type="component" value="Unassembled WGS sequence"/>
</dbReference>
<reference evidence="1 2" key="1">
    <citation type="submission" date="2019-06" db="EMBL/GenBank/DDBJ databases">
        <title>Sequencing the genomes of 1000 actinobacteria strains.</title>
        <authorList>
            <person name="Klenk H.-P."/>
        </authorList>
    </citation>
    <scope>NUCLEOTIDE SEQUENCE [LARGE SCALE GENOMIC DNA]</scope>
    <source>
        <strain evidence="1 2">DSM 45301</strain>
    </source>
</reference>
<accession>A0A543DJH9</accession>
<name>A0A543DJH9_9PSEU</name>
<protein>
    <submittedName>
        <fullName evidence="1">Formate dehydrogenase subunit delta</fullName>
    </submittedName>
</protein>
<dbReference type="InterPro" id="IPR021074">
    <property type="entry name" value="Formate_DH_dsu"/>
</dbReference>
<dbReference type="AlphaFoldDB" id="A0A543DJH9"/>
<evidence type="ECO:0000313" key="2">
    <source>
        <dbReference type="Proteomes" id="UP000315677"/>
    </source>
</evidence>
<gene>
    <name evidence="1" type="ORF">FB558_5222</name>
</gene>
<evidence type="ECO:0000313" key="1">
    <source>
        <dbReference type="EMBL" id="TQM09463.1"/>
    </source>
</evidence>
<comment type="caution">
    <text evidence="1">The sequence shown here is derived from an EMBL/GenBank/DDBJ whole genome shotgun (WGS) entry which is preliminary data.</text>
</comment>